<reference evidence="1 2" key="1">
    <citation type="journal article" date="2020" name="G3 (Bethesda)">
        <title>Whole Genome Sequencing and Comparative Genomics of Two Nematicidal Bacillus Strains Reveals a Wide Range of Possible Virulence Factors.</title>
        <authorList>
            <person name="Susic N."/>
            <person name="Janezic S."/>
            <person name="Rupnik M."/>
            <person name="Geric Stare B."/>
        </authorList>
    </citation>
    <scope>NUCLEOTIDE SEQUENCE [LARGE SCALE GENOMIC DNA]</scope>
    <source>
        <strain evidence="1 2">I-1582</strain>
    </source>
</reference>
<dbReference type="AlphaFoldDB" id="A0A800MYP1"/>
<gene>
    <name evidence="1" type="ORF">KIS1582_1418</name>
</gene>
<sequence length="46" mass="5622">MAVQTAQHDSIISKRKRQQSTIPVFYYYNGKRKFLKQRAIEMYQRL</sequence>
<proteinExistence type="predicted"/>
<name>A0A800MYP1_CYTFI</name>
<dbReference type="Proteomes" id="UP000465778">
    <property type="component" value="Unassembled WGS sequence"/>
</dbReference>
<evidence type="ECO:0000313" key="2">
    <source>
        <dbReference type="Proteomes" id="UP000465778"/>
    </source>
</evidence>
<protein>
    <submittedName>
        <fullName evidence="1">Uncharacterized protein</fullName>
    </submittedName>
</protein>
<organism evidence="1 2">
    <name type="scientific">Cytobacillus firmus</name>
    <name type="common">Bacillus firmus</name>
    <dbReference type="NCBI Taxonomy" id="1399"/>
    <lineage>
        <taxon>Bacteria</taxon>
        <taxon>Bacillati</taxon>
        <taxon>Bacillota</taxon>
        <taxon>Bacilli</taxon>
        <taxon>Bacillales</taxon>
        <taxon>Bacillaceae</taxon>
        <taxon>Cytobacillus</taxon>
    </lineage>
</organism>
<dbReference type="EMBL" id="VDEM01000010">
    <property type="protein sequence ID" value="KAF0824841.1"/>
    <property type="molecule type" value="Genomic_DNA"/>
</dbReference>
<evidence type="ECO:0000313" key="1">
    <source>
        <dbReference type="EMBL" id="KAF0824841.1"/>
    </source>
</evidence>
<comment type="caution">
    <text evidence="1">The sequence shown here is derived from an EMBL/GenBank/DDBJ whole genome shotgun (WGS) entry which is preliminary data.</text>
</comment>
<accession>A0A800MYP1</accession>